<reference evidence="2" key="3">
    <citation type="submission" date="2015-04" db="UniProtKB">
        <authorList>
            <consortium name="EnsemblPlants"/>
        </authorList>
    </citation>
    <scope>IDENTIFICATION</scope>
</reference>
<dbReference type="GO" id="GO:0031428">
    <property type="term" value="C:box C/D methylation guide snoRNP complex"/>
    <property type="evidence" value="ECO:0007669"/>
    <property type="project" value="InterPro"/>
</dbReference>
<organism evidence="2 3">
    <name type="scientific">Leersia perrieri</name>
    <dbReference type="NCBI Taxonomy" id="77586"/>
    <lineage>
        <taxon>Eukaryota</taxon>
        <taxon>Viridiplantae</taxon>
        <taxon>Streptophyta</taxon>
        <taxon>Embryophyta</taxon>
        <taxon>Tracheophyta</taxon>
        <taxon>Spermatophyta</taxon>
        <taxon>Magnoliopsida</taxon>
        <taxon>Liliopsida</taxon>
        <taxon>Poales</taxon>
        <taxon>Poaceae</taxon>
        <taxon>BOP clade</taxon>
        <taxon>Oryzoideae</taxon>
        <taxon>Oryzeae</taxon>
        <taxon>Oryzinae</taxon>
        <taxon>Leersia</taxon>
    </lineage>
</organism>
<evidence type="ECO:0000313" key="2">
    <source>
        <dbReference type="EnsemblPlants" id="LPERR08G18600.1"/>
    </source>
</evidence>
<feature type="region of interest" description="Disordered" evidence="1">
    <location>
        <begin position="1"/>
        <end position="24"/>
    </location>
</feature>
<keyword evidence="3" id="KW-1185">Reference proteome</keyword>
<proteinExistence type="predicted"/>
<evidence type="ECO:0000313" key="3">
    <source>
        <dbReference type="Proteomes" id="UP000032180"/>
    </source>
</evidence>
<dbReference type="AlphaFoldDB" id="A0A0D9XA83"/>
<dbReference type="Gramene" id="LPERR08G18600.1">
    <property type="protein sequence ID" value="LPERR08G18600.1"/>
    <property type="gene ID" value="LPERR08G18600"/>
</dbReference>
<dbReference type="PANTHER" id="PTHR10894:SF14">
    <property type="entry name" value="EXPRESSED PROTEIN"/>
    <property type="match status" value="1"/>
</dbReference>
<dbReference type="PANTHER" id="PTHR10894">
    <property type="entry name" value="NUCLEOLAR PROTEIN 5 NUCLEOLAR PROTEIN NOP5 NOP58"/>
    <property type="match status" value="1"/>
</dbReference>
<sequence>MRRQGHNKEKQQRKAIAADNDDDPARNFRGVPGYDWLLFESPSGFAIFIFDTFMFKEENAIEHVWANFVKEFMAGFLYLKDFKEFKDKSVAINRTSGLDKQLRDMLKIWCRRGEKLMVGSLEYKEIIEADMDLKVMWGVKNLMHYLLPNEKKVLTKEERLPLNELLKIEKDAAKYKDVVYKDAILEIDKELVESNYTKEIKLTHMRFLVEVAQQEAAKETQSS</sequence>
<dbReference type="InterPro" id="IPR045056">
    <property type="entry name" value="Nop56/Nop58"/>
</dbReference>
<dbReference type="GO" id="GO:0030515">
    <property type="term" value="F:snoRNA binding"/>
    <property type="evidence" value="ECO:0007669"/>
    <property type="project" value="InterPro"/>
</dbReference>
<dbReference type="HOGENOM" id="CLU_055037_1_0_1"/>
<feature type="compositionally biased region" description="Basic and acidic residues" evidence="1">
    <location>
        <begin position="1"/>
        <end position="12"/>
    </location>
</feature>
<dbReference type="GO" id="GO:0032040">
    <property type="term" value="C:small-subunit processome"/>
    <property type="evidence" value="ECO:0007669"/>
    <property type="project" value="InterPro"/>
</dbReference>
<reference evidence="2 3" key="1">
    <citation type="submission" date="2012-08" db="EMBL/GenBank/DDBJ databases">
        <title>Oryza genome evolution.</title>
        <authorList>
            <person name="Wing R.A."/>
        </authorList>
    </citation>
    <scope>NUCLEOTIDE SEQUENCE</scope>
</reference>
<evidence type="ECO:0000256" key="1">
    <source>
        <dbReference type="SAM" id="MobiDB-lite"/>
    </source>
</evidence>
<dbReference type="STRING" id="77586.A0A0D9XA83"/>
<reference evidence="3" key="2">
    <citation type="submission" date="2013-12" db="EMBL/GenBank/DDBJ databases">
        <authorList>
            <person name="Yu Y."/>
            <person name="Lee S."/>
            <person name="de Baynast K."/>
            <person name="Wissotski M."/>
            <person name="Liu L."/>
            <person name="Talag J."/>
            <person name="Goicoechea J."/>
            <person name="Angelova A."/>
            <person name="Jetty R."/>
            <person name="Kudrna D."/>
            <person name="Golser W."/>
            <person name="Rivera L."/>
            <person name="Zhang J."/>
            <person name="Wing R."/>
        </authorList>
    </citation>
    <scope>NUCLEOTIDE SEQUENCE</scope>
</reference>
<dbReference type="Proteomes" id="UP000032180">
    <property type="component" value="Chromosome 8"/>
</dbReference>
<name>A0A0D9XA83_9ORYZ</name>
<protein>
    <submittedName>
        <fullName evidence="2">Uncharacterized protein</fullName>
    </submittedName>
</protein>
<accession>A0A0D9XA83</accession>
<dbReference type="EnsemblPlants" id="LPERR08G18600.1">
    <property type="protein sequence ID" value="LPERR08G18600.1"/>
    <property type="gene ID" value="LPERR08G18600"/>
</dbReference>